<sequence>MISGRMGVYDIKNGTEILLNSSLYTKSRIDLKDQYFFRKEGTLNLVDIELNGDKKDGKYVFLDKEGHKIFKNLKKKIPNSIGLIKEFSNNDIFFITKGEIRIFKCLNVNISDNFKESELSFNEIPQSDGNKTIQYKLKDLIVKPKIFTY</sequence>
<comment type="caution">
    <text evidence="1">The sequence shown here is derived from an EMBL/GenBank/DDBJ whole genome shotgun (WGS) entry which is preliminary data.</text>
</comment>
<proteinExistence type="predicted"/>
<name>X1EPD9_9ZZZZ</name>
<dbReference type="EMBL" id="BART01029763">
    <property type="protein sequence ID" value="GAH10493.1"/>
    <property type="molecule type" value="Genomic_DNA"/>
</dbReference>
<accession>X1EPD9</accession>
<protein>
    <submittedName>
        <fullName evidence="1">Uncharacterized protein</fullName>
    </submittedName>
</protein>
<feature type="non-terminal residue" evidence="1">
    <location>
        <position position="149"/>
    </location>
</feature>
<organism evidence="1">
    <name type="scientific">marine sediment metagenome</name>
    <dbReference type="NCBI Taxonomy" id="412755"/>
    <lineage>
        <taxon>unclassified sequences</taxon>
        <taxon>metagenomes</taxon>
        <taxon>ecological metagenomes</taxon>
    </lineage>
</organism>
<gene>
    <name evidence="1" type="ORF">S01H4_52148</name>
</gene>
<evidence type="ECO:0000313" key="1">
    <source>
        <dbReference type="EMBL" id="GAH10493.1"/>
    </source>
</evidence>
<reference evidence="1" key="1">
    <citation type="journal article" date="2014" name="Front. Microbiol.">
        <title>High frequency of phylogenetically diverse reductive dehalogenase-homologous genes in deep subseafloor sedimentary metagenomes.</title>
        <authorList>
            <person name="Kawai M."/>
            <person name="Futagami T."/>
            <person name="Toyoda A."/>
            <person name="Takaki Y."/>
            <person name="Nishi S."/>
            <person name="Hori S."/>
            <person name="Arai W."/>
            <person name="Tsubouchi T."/>
            <person name="Morono Y."/>
            <person name="Uchiyama I."/>
            <person name="Ito T."/>
            <person name="Fujiyama A."/>
            <person name="Inagaki F."/>
            <person name="Takami H."/>
        </authorList>
    </citation>
    <scope>NUCLEOTIDE SEQUENCE</scope>
    <source>
        <strain evidence="1">Expedition CK06-06</strain>
    </source>
</reference>
<dbReference type="AlphaFoldDB" id="X1EPD9"/>